<sequence length="452" mass="50753">MAEIVRPALGQQVAIGTLYDARVDQFLPSSILPPNPPQGTVLRSSCQPSRQHQSGIHQGSDHASRFNAMCIDGNLAASILSGSIDLKGSANFLKDSTLDGDILYGINRSFFNTYEDALNLHQSALRSGMASGFFLPADRRSTHVVTGIRWGLQSIMTMKHRIDDASQRAVLEVAFQKDLHELDDIARSIYSVDCRDNSLSHRLKLDYEFMLYTDIQRDYGICKGTLPVMCRFVQTGSQQITHTTGSAGYPIEYTLLPIHILRHLMPGGGVLPGPRHPLRPVTNVDPLFVLFDDWSACKEKLEEYRHSLVGREQYLARGHIEEVGAAIIRLEAFREDLQMTLQRIVLGVRDGTVDENRLQQLYNVHESSPRKISIIAGQQSDKLRFIEQCLNSGATYIGFNGACINERTLSHDPPPYHFLFNYAVLKSSSSWNEQCTTLRNSFITPRTKTRFL</sequence>
<evidence type="ECO:0000259" key="3">
    <source>
        <dbReference type="Pfam" id="PF24676"/>
    </source>
</evidence>
<organism evidence="4 5">
    <name type="scientific">Gibberella nygamai</name>
    <name type="common">Bean root rot disease fungus</name>
    <name type="synonym">Fusarium nygamai</name>
    <dbReference type="NCBI Taxonomy" id="42673"/>
    <lineage>
        <taxon>Eukaryota</taxon>
        <taxon>Fungi</taxon>
        <taxon>Dikarya</taxon>
        <taxon>Ascomycota</taxon>
        <taxon>Pezizomycotina</taxon>
        <taxon>Sordariomycetes</taxon>
        <taxon>Hypocreomycetidae</taxon>
        <taxon>Hypocreales</taxon>
        <taxon>Nectriaceae</taxon>
        <taxon>Fusarium</taxon>
        <taxon>Fusarium fujikuroi species complex</taxon>
    </lineage>
</organism>
<dbReference type="Pfam" id="PF24674">
    <property type="entry name" value="MACPF_SNTX"/>
    <property type="match status" value="1"/>
</dbReference>
<protein>
    <submittedName>
        <fullName evidence="4">Uncharacterized protein</fullName>
    </submittedName>
</protein>
<name>A0A2K0UDN9_GIBNY</name>
<evidence type="ECO:0000259" key="2">
    <source>
        <dbReference type="Pfam" id="PF24674"/>
    </source>
</evidence>
<dbReference type="EMBL" id="MTQA01000571">
    <property type="protein sequence ID" value="PNP55890.1"/>
    <property type="molecule type" value="Genomic_DNA"/>
</dbReference>
<dbReference type="AlphaFoldDB" id="A0A2K0UDN9"/>
<reference evidence="4 5" key="1">
    <citation type="submission" date="2017-06" db="EMBL/GenBank/DDBJ databases">
        <title>Genome of Fusarium nygamai isolate CS10214.</title>
        <authorList>
            <person name="Gardiner D.M."/>
            <person name="Obanor F."/>
            <person name="Kazan K."/>
        </authorList>
    </citation>
    <scope>NUCLEOTIDE SEQUENCE [LARGE SCALE GENOMIC DNA]</scope>
    <source>
        <strain evidence="4 5">CS10214</strain>
    </source>
</reference>
<dbReference type="InterPro" id="IPR056072">
    <property type="entry name" value="SNTX_MACPF/CDC-like_dom"/>
</dbReference>
<evidence type="ECO:0000313" key="5">
    <source>
        <dbReference type="Proteomes" id="UP000236664"/>
    </source>
</evidence>
<dbReference type="STRING" id="42673.A0A2K0UDN9"/>
<feature type="region of interest" description="Disordered" evidence="1">
    <location>
        <begin position="29"/>
        <end position="60"/>
    </location>
</feature>
<dbReference type="Pfam" id="PF24676">
    <property type="entry name" value="DUF7656"/>
    <property type="match status" value="1"/>
</dbReference>
<dbReference type="PANTHER" id="PTHR31594:SF14">
    <property type="entry name" value="FIBRONECTIN TYPE-III DOMAIN-CONTAINING PROTEIN"/>
    <property type="match status" value="1"/>
</dbReference>
<feature type="compositionally biased region" description="Polar residues" evidence="1">
    <location>
        <begin position="41"/>
        <end position="57"/>
    </location>
</feature>
<dbReference type="OrthoDB" id="8954335at2759"/>
<evidence type="ECO:0000256" key="1">
    <source>
        <dbReference type="SAM" id="MobiDB-lite"/>
    </source>
</evidence>
<dbReference type="Proteomes" id="UP000236664">
    <property type="component" value="Unassembled WGS sequence"/>
</dbReference>
<dbReference type="PANTHER" id="PTHR31594">
    <property type="entry name" value="AIG1-TYPE G DOMAIN-CONTAINING PROTEIN"/>
    <property type="match status" value="1"/>
</dbReference>
<comment type="caution">
    <text evidence="4">The sequence shown here is derived from an EMBL/GenBank/DDBJ whole genome shotgun (WGS) entry which is preliminary data.</text>
</comment>
<dbReference type="InterPro" id="IPR052090">
    <property type="entry name" value="Cytolytic_pore-forming_toxin"/>
</dbReference>
<feature type="domain" description="SNTX MACPF/CDC-like" evidence="2">
    <location>
        <begin position="4"/>
        <end position="265"/>
    </location>
</feature>
<gene>
    <name evidence="4" type="ORF">FNYG_15419</name>
</gene>
<feature type="domain" description="DUF7656" evidence="3">
    <location>
        <begin position="389"/>
        <end position="442"/>
    </location>
</feature>
<dbReference type="InterPro" id="IPR056073">
    <property type="entry name" value="DUF7656"/>
</dbReference>
<proteinExistence type="predicted"/>
<accession>A0A2K0UDN9</accession>
<evidence type="ECO:0000313" key="4">
    <source>
        <dbReference type="EMBL" id="PNP55890.1"/>
    </source>
</evidence>
<keyword evidence="5" id="KW-1185">Reference proteome</keyword>